<organism evidence="2 3">
    <name type="scientific">Lithohypha guttulata</name>
    <dbReference type="NCBI Taxonomy" id="1690604"/>
    <lineage>
        <taxon>Eukaryota</taxon>
        <taxon>Fungi</taxon>
        <taxon>Dikarya</taxon>
        <taxon>Ascomycota</taxon>
        <taxon>Pezizomycotina</taxon>
        <taxon>Eurotiomycetes</taxon>
        <taxon>Chaetothyriomycetidae</taxon>
        <taxon>Chaetothyriales</taxon>
        <taxon>Trichomeriaceae</taxon>
        <taxon>Lithohypha</taxon>
    </lineage>
</organism>
<comment type="caution">
    <text evidence="2">The sequence shown here is derived from an EMBL/GenBank/DDBJ whole genome shotgun (WGS) entry which is preliminary data.</text>
</comment>
<dbReference type="Proteomes" id="UP001345013">
    <property type="component" value="Unassembled WGS sequence"/>
</dbReference>
<proteinExistence type="predicted"/>
<evidence type="ECO:0000256" key="1">
    <source>
        <dbReference type="SAM" id="MobiDB-lite"/>
    </source>
</evidence>
<sequence length="220" mass="25435">MSLMQRPFTSTADYYTTPEVTGSEDDGSTATQRLSSALDTQRLQEEVKVLKDELELLKIQQTVERRWTDLYKKLDELHQHIGMPRASVSIQGSKVPICRLCYAILTLAHQRPLQERQDFADRLSNIFITKHGHELTDLEPQWQYLNSIYEAYYDFRTVANRGPYWHLEYGLPVEEVVIPVTRPTPEPYTIWMCLPAVSYGKEVPFMVKARASLLRNGLQG</sequence>
<dbReference type="EMBL" id="JAVRRG010000046">
    <property type="protein sequence ID" value="KAK5093234.1"/>
    <property type="molecule type" value="Genomic_DNA"/>
</dbReference>
<feature type="compositionally biased region" description="Polar residues" evidence="1">
    <location>
        <begin position="7"/>
        <end position="20"/>
    </location>
</feature>
<evidence type="ECO:0000313" key="3">
    <source>
        <dbReference type="Proteomes" id="UP001345013"/>
    </source>
</evidence>
<name>A0ABR0KCA7_9EURO</name>
<accession>A0ABR0KCA7</accession>
<evidence type="ECO:0000313" key="2">
    <source>
        <dbReference type="EMBL" id="KAK5093234.1"/>
    </source>
</evidence>
<feature type="region of interest" description="Disordered" evidence="1">
    <location>
        <begin position="1"/>
        <end position="30"/>
    </location>
</feature>
<keyword evidence="3" id="KW-1185">Reference proteome</keyword>
<protein>
    <submittedName>
        <fullName evidence="2">Uncharacterized protein</fullName>
    </submittedName>
</protein>
<gene>
    <name evidence="2" type="ORF">LTR24_004495</name>
</gene>
<reference evidence="2 3" key="1">
    <citation type="submission" date="2023-08" db="EMBL/GenBank/DDBJ databases">
        <title>Black Yeasts Isolated from many extreme environments.</title>
        <authorList>
            <person name="Coleine C."/>
            <person name="Stajich J.E."/>
            <person name="Selbmann L."/>
        </authorList>
    </citation>
    <scope>NUCLEOTIDE SEQUENCE [LARGE SCALE GENOMIC DNA]</scope>
    <source>
        <strain evidence="2 3">CCFEE 5885</strain>
    </source>
</reference>